<feature type="compositionally biased region" description="Basic and acidic residues" evidence="1">
    <location>
        <begin position="518"/>
        <end position="529"/>
    </location>
</feature>
<feature type="region of interest" description="Disordered" evidence="1">
    <location>
        <begin position="657"/>
        <end position="921"/>
    </location>
</feature>
<feature type="compositionally biased region" description="Low complexity" evidence="1">
    <location>
        <begin position="34"/>
        <end position="45"/>
    </location>
</feature>
<feature type="compositionally biased region" description="Low complexity" evidence="1">
    <location>
        <begin position="871"/>
        <end position="885"/>
    </location>
</feature>
<sequence>MGVLAYLRNTLRKGSSKSKEGSARQHDNYRDSYYHTSSSGSNSRTRQNDFDTTDDDVDGWDFGARQTPDRSMHSTTPSSFAASRVLLNDASRSSSAQSWHPTKPTAEVKHLPPTPSDFEAEIEFYRRGANTPSTSDLEQMVSKEIANQSGTRVDPSSAPGRALPHEGVVLVAAGTIAKETRLADEKSTQRRKRAQSVVAAAAAAEAPRPVLRHMSSAYTVKDAERRRLAVDAAMNVPPMPTLVASSSTSSGSSSSTVHPGPGEQPSSSSPSPPSADAHALGASYKPRHTMLKAKRSMPQLEGVWEHFLEETAEDASALHARRDGASAGAIRRPPIRRSSKQNLLEEVSWQSESPTPPSVSRPPLPRHSSCPSTSSNLTIASVSSSKFSPSLSSLEMQEIIDGPRSPLPPHVLASSGSAAVTATPPTAPPSQRTIHQRRKHRSSNLMRISNPTSLSSTSSMTGSTFSSMGFSFDRDRMSVSTMTTVQDDDETEKLDNDERGREERTRDSDLFSPPPDQRVPRRLPEDLRIIPELYSRNGSPSHQHHSSQSYTRQMRNGTPSPSSILSFASQSNPNAGRYARGPGSSTTCESSPALTPVGTPTPTTASFPITPPLSRSSSRSTPHLRQRRPSASSQAGGTGQGVSPAARNAIVWQRTPPLYPQELPTDGDEDEGDIDVDTLYFGFPRTPSSSKMILPQQLPSSGGRKSGESPVQLRRHMQRPSISDSSSEEQHGDLSYLRSPPVHPRKDIRNPASMRSKSTTNLRHTPAVLEDQGSMFTTSKSYRSSARHPPLPPPPNALQFDSVVPQRSPPRNVQVARPPPSRRTRSDSDAMTPYSSSSASSSVSLSLSSQRSSPLRHPMDVPRTFLAGSGSPARSLPQRSPLSRSVDLPPNDRPSFEAAPPHHRNSPTRIAGKPVEWGYAV</sequence>
<feature type="region of interest" description="Disordered" evidence="1">
    <location>
        <begin position="400"/>
        <end position="463"/>
    </location>
</feature>
<dbReference type="InParanoid" id="A0A0H2S6C9"/>
<organism evidence="2 3">
    <name type="scientific">Schizopora paradoxa</name>
    <dbReference type="NCBI Taxonomy" id="27342"/>
    <lineage>
        <taxon>Eukaryota</taxon>
        <taxon>Fungi</taxon>
        <taxon>Dikarya</taxon>
        <taxon>Basidiomycota</taxon>
        <taxon>Agaricomycotina</taxon>
        <taxon>Agaricomycetes</taxon>
        <taxon>Hymenochaetales</taxon>
        <taxon>Schizoporaceae</taxon>
        <taxon>Schizopora</taxon>
    </lineage>
</organism>
<feature type="region of interest" description="Disordered" evidence="1">
    <location>
        <begin position="91"/>
        <end position="115"/>
    </location>
</feature>
<feature type="compositionally biased region" description="Polar residues" evidence="1">
    <location>
        <begin position="753"/>
        <end position="763"/>
    </location>
</feature>
<dbReference type="OrthoDB" id="2961624at2759"/>
<protein>
    <submittedName>
        <fullName evidence="2">Uncharacterized protein</fullName>
    </submittedName>
</protein>
<evidence type="ECO:0000313" key="2">
    <source>
        <dbReference type="EMBL" id="KLO19850.1"/>
    </source>
</evidence>
<proteinExistence type="predicted"/>
<feature type="region of interest" description="Disordered" evidence="1">
    <location>
        <begin position="481"/>
        <end position="643"/>
    </location>
</feature>
<feature type="compositionally biased region" description="Low complexity" evidence="1">
    <location>
        <begin position="835"/>
        <end position="855"/>
    </location>
</feature>
<dbReference type="EMBL" id="KQ085884">
    <property type="protein sequence ID" value="KLO19850.1"/>
    <property type="molecule type" value="Genomic_DNA"/>
</dbReference>
<accession>A0A0H2S6C9</accession>
<evidence type="ECO:0000256" key="1">
    <source>
        <dbReference type="SAM" id="MobiDB-lite"/>
    </source>
</evidence>
<keyword evidence="3" id="KW-1185">Reference proteome</keyword>
<dbReference type="STRING" id="27342.A0A0H2S6C9"/>
<feature type="region of interest" description="Disordered" evidence="1">
    <location>
        <begin position="8"/>
        <end position="78"/>
    </location>
</feature>
<dbReference type="Proteomes" id="UP000053477">
    <property type="component" value="Unassembled WGS sequence"/>
</dbReference>
<reference evidence="2 3" key="1">
    <citation type="submission" date="2015-04" db="EMBL/GenBank/DDBJ databases">
        <title>Complete genome sequence of Schizopora paradoxa KUC8140, a cosmopolitan wood degrader in East Asia.</title>
        <authorList>
            <consortium name="DOE Joint Genome Institute"/>
            <person name="Min B."/>
            <person name="Park H."/>
            <person name="Jang Y."/>
            <person name="Kim J.-J."/>
            <person name="Kim K.H."/>
            <person name="Pangilinan J."/>
            <person name="Lipzen A."/>
            <person name="Riley R."/>
            <person name="Grigoriev I.V."/>
            <person name="Spatafora J.W."/>
            <person name="Choi I.-G."/>
        </authorList>
    </citation>
    <scope>NUCLEOTIDE SEQUENCE [LARGE SCALE GENOMIC DNA]</scope>
    <source>
        <strain evidence="2 3">KUC8140</strain>
    </source>
</reference>
<feature type="compositionally biased region" description="Polar residues" evidence="1">
    <location>
        <begin position="370"/>
        <end position="380"/>
    </location>
</feature>
<dbReference type="AlphaFoldDB" id="A0A0H2S6C9"/>
<feature type="compositionally biased region" description="Polar residues" evidence="1">
    <location>
        <begin position="91"/>
        <end position="100"/>
    </location>
</feature>
<feature type="compositionally biased region" description="Low complexity" evidence="1">
    <location>
        <begin position="452"/>
        <end position="463"/>
    </location>
</feature>
<feature type="compositionally biased region" description="Low complexity" evidence="1">
    <location>
        <begin position="413"/>
        <end position="424"/>
    </location>
</feature>
<feature type="compositionally biased region" description="Acidic residues" evidence="1">
    <location>
        <begin position="665"/>
        <end position="676"/>
    </location>
</feature>
<gene>
    <name evidence="2" type="ORF">SCHPADRAFT_934981</name>
</gene>
<feature type="region of interest" description="Disordered" evidence="1">
    <location>
        <begin position="318"/>
        <end position="382"/>
    </location>
</feature>
<feature type="compositionally biased region" description="Polar residues" evidence="1">
    <location>
        <begin position="583"/>
        <end position="607"/>
    </location>
</feature>
<evidence type="ECO:0000313" key="3">
    <source>
        <dbReference type="Proteomes" id="UP000053477"/>
    </source>
</evidence>
<feature type="compositionally biased region" description="Low complexity" evidence="1">
    <location>
        <begin position="245"/>
        <end position="256"/>
    </location>
</feature>
<name>A0A0H2S6C9_9AGAM</name>
<feature type="region of interest" description="Disordered" evidence="1">
    <location>
        <begin position="232"/>
        <end position="280"/>
    </location>
</feature>
<feature type="compositionally biased region" description="Basic and acidic residues" evidence="1">
    <location>
        <begin position="493"/>
        <end position="509"/>
    </location>
</feature>
<feature type="compositionally biased region" description="Pro residues" evidence="1">
    <location>
        <begin position="354"/>
        <end position="365"/>
    </location>
</feature>
<feature type="compositionally biased region" description="Polar residues" evidence="1">
    <location>
        <begin position="550"/>
        <end position="574"/>
    </location>
</feature>
<feature type="compositionally biased region" description="Basic and acidic residues" evidence="1">
    <location>
        <begin position="17"/>
        <end position="33"/>
    </location>
</feature>
<feature type="compositionally biased region" description="Polar residues" evidence="1">
    <location>
        <begin position="774"/>
        <end position="784"/>
    </location>
</feature>